<dbReference type="InterPro" id="IPR022663">
    <property type="entry name" value="DapB_C"/>
</dbReference>
<comment type="similarity">
    <text evidence="1 9">Belongs to the DapB family.</text>
</comment>
<feature type="binding site" evidence="9">
    <location>
        <begin position="109"/>
        <end position="112"/>
    </location>
    <ligand>
        <name>NAD(+)</name>
        <dbReference type="ChEBI" id="CHEBI:57540"/>
    </ligand>
</feature>
<comment type="subcellular location">
    <subcellularLocation>
        <location evidence="9">Cytoplasm</location>
    </subcellularLocation>
</comment>
<keyword evidence="6 9" id="KW-0560">Oxidoreductase</keyword>
<evidence type="ECO:0000256" key="2">
    <source>
        <dbReference type="ARBA" id="ARBA00022490"/>
    </source>
</evidence>
<dbReference type="PANTHER" id="PTHR20836">
    <property type="entry name" value="DIHYDRODIPICOLINATE REDUCTASE"/>
    <property type="match status" value="1"/>
</dbReference>
<keyword evidence="2 9" id="KW-0963">Cytoplasm</keyword>
<proteinExistence type="inferred from homology"/>
<dbReference type="InterPro" id="IPR023940">
    <property type="entry name" value="DHDPR_bac"/>
</dbReference>
<sequence>MTNILLFGAMGKMGRVVSQCVAQRDDCQIIAGIDKFSDGSADFPVYPTITDFKDTCDVIIDFSHPSVFDELLRYCVQNKVPAVICTTGLSAEQIAAIHTAAETVPLFYSANMSLGINLLRALAQKAVEVLGGQYDIEIIEKHHNQKVDAPSGTALMLADAINTAAGGQYEYVYDRHSVRKKRDKRELGLHAVRGGTIVGEHEILFAGRDEVITLSHSAASKEVFAVGAVQAARFMQGKGPGLYDMADMI</sequence>
<keyword evidence="3 9" id="KW-0028">Amino-acid biosynthesis</keyword>
<comment type="function">
    <text evidence="9">Catalyzes the conversion of 4-hydroxy-tetrahydrodipicolinate (HTPA) to tetrahydrodipicolinate.</text>
</comment>
<gene>
    <name evidence="9 13" type="primary">dapB</name>
    <name evidence="13" type="ORF">SAMEA3545359_00477</name>
</gene>
<dbReference type="GO" id="GO:0019877">
    <property type="term" value="P:diaminopimelate biosynthetic process"/>
    <property type="evidence" value="ECO:0007669"/>
    <property type="project" value="UniProtKB-UniRule"/>
</dbReference>
<dbReference type="PIRSF" id="PIRSF000161">
    <property type="entry name" value="DHPR"/>
    <property type="match status" value="1"/>
</dbReference>
<dbReference type="Gene3D" id="3.40.50.720">
    <property type="entry name" value="NAD(P)-binding Rossmann-like Domain"/>
    <property type="match status" value="1"/>
</dbReference>
<feature type="domain" description="Dihydrodipicolinate reductase C-terminal" evidence="12">
    <location>
        <begin position="115"/>
        <end position="249"/>
    </location>
</feature>
<dbReference type="PROSITE" id="PS01298">
    <property type="entry name" value="DAPB"/>
    <property type="match status" value="1"/>
</dbReference>
<evidence type="ECO:0000256" key="9">
    <source>
        <dbReference type="HAMAP-Rule" id="MF_00102"/>
    </source>
</evidence>
<evidence type="ECO:0000259" key="12">
    <source>
        <dbReference type="Pfam" id="PF05173"/>
    </source>
</evidence>
<dbReference type="GO" id="GO:0051287">
    <property type="term" value="F:NAD binding"/>
    <property type="evidence" value="ECO:0007669"/>
    <property type="project" value="UniProtKB-UniRule"/>
</dbReference>
<evidence type="ECO:0000256" key="8">
    <source>
        <dbReference type="ARBA" id="ARBA00023154"/>
    </source>
</evidence>
<feature type="active site" description="Proton donor" evidence="9">
    <location>
        <position position="146"/>
    </location>
</feature>
<evidence type="ECO:0000256" key="7">
    <source>
        <dbReference type="ARBA" id="ARBA00023027"/>
    </source>
</evidence>
<dbReference type="Pfam" id="PF01113">
    <property type="entry name" value="DapB_N"/>
    <property type="match status" value="1"/>
</dbReference>
<evidence type="ECO:0000256" key="6">
    <source>
        <dbReference type="ARBA" id="ARBA00023002"/>
    </source>
</evidence>
<dbReference type="GO" id="GO:0050661">
    <property type="term" value="F:NADP binding"/>
    <property type="evidence" value="ECO:0007669"/>
    <property type="project" value="UniProtKB-UniRule"/>
</dbReference>
<feature type="binding site" evidence="9">
    <location>
        <begin position="152"/>
        <end position="153"/>
    </location>
    <ligand>
        <name>(S)-2,3,4,5-tetrahydrodipicolinate</name>
        <dbReference type="ChEBI" id="CHEBI:16845"/>
    </ligand>
</feature>
<accession>A0A1C6GP83</accession>
<keyword evidence="7 9" id="KW-0520">NAD</keyword>
<dbReference type="HAMAP" id="MF_00102">
    <property type="entry name" value="DapB"/>
    <property type="match status" value="1"/>
</dbReference>
<dbReference type="EC" id="1.17.1.8" evidence="9 10"/>
<comment type="subunit">
    <text evidence="9">Homotetramer.</text>
</comment>
<feature type="binding site" evidence="9">
    <location>
        <position position="35"/>
    </location>
    <ligand>
        <name>NADP(+)</name>
        <dbReference type="ChEBI" id="CHEBI:58349"/>
    </ligand>
</feature>
<feature type="binding site" evidence="9">
    <location>
        <begin position="8"/>
        <end position="13"/>
    </location>
    <ligand>
        <name>NAD(+)</name>
        <dbReference type="ChEBI" id="CHEBI:57540"/>
    </ligand>
</feature>
<dbReference type="GO" id="GO:0008839">
    <property type="term" value="F:4-hydroxy-tetrahydrodipicolinate reductase"/>
    <property type="evidence" value="ECO:0007669"/>
    <property type="project" value="UniProtKB-UniRule"/>
</dbReference>
<dbReference type="FunFam" id="3.30.360.10:FF:000009">
    <property type="entry name" value="4-hydroxy-tetrahydrodipicolinate reductase"/>
    <property type="match status" value="1"/>
</dbReference>
<dbReference type="InterPro" id="IPR000846">
    <property type="entry name" value="DapB_N"/>
</dbReference>
<dbReference type="SUPFAM" id="SSF55347">
    <property type="entry name" value="Glyceraldehyde-3-phosphate dehydrogenase-like, C-terminal domain"/>
    <property type="match status" value="1"/>
</dbReference>
<feature type="binding site" evidence="9">
    <location>
        <begin position="85"/>
        <end position="87"/>
    </location>
    <ligand>
        <name>NAD(+)</name>
        <dbReference type="ChEBI" id="CHEBI:57540"/>
    </ligand>
</feature>
<evidence type="ECO:0000256" key="4">
    <source>
        <dbReference type="ARBA" id="ARBA00022857"/>
    </source>
</evidence>
<name>A0A1C6GP83_9FIRM</name>
<organism evidence="13">
    <name type="scientific">uncultured Anaerotruncus sp</name>
    <dbReference type="NCBI Taxonomy" id="905011"/>
    <lineage>
        <taxon>Bacteria</taxon>
        <taxon>Bacillati</taxon>
        <taxon>Bacillota</taxon>
        <taxon>Clostridia</taxon>
        <taxon>Eubacteriales</taxon>
        <taxon>Oscillospiraceae</taxon>
        <taxon>Anaerotruncus</taxon>
        <taxon>environmental samples</taxon>
    </lineage>
</organism>
<keyword evidence="5 9" id="KW-0220">Diaminopimelate biosynthesis</keyword>
<evidence type="ECO:0000313" key="13">
    <source>
        <dbReference type="EMBL" id="SCJ47111.1"/>
    </source>
</evidence>
<dbReference type="InterPro" id="IPR036291">
    <property type="entry name" value="NAD(P)-bd_dom_sf"/>
</dbReference>
<dbReference type="PANTHER" id="PTHR20836:SF7">
    <property type="entry name" value="4-HYDROXY-TETRAHYDRODIPICOLINATE REDUCTASE"/>
    <property type="match status" value="1"/>
</dbReference>
<keyword evidence="8 9" id="KW-0457">Lysine biosynthesis</keyword>
<dbReference type="SUPFAM" id="SSF51735">
    <property type="entry name" value="NAD(P)-binding Rossmann-fold domains"/>
    <property type="match status" value="1"/>
</dbReference>
<comment type="catalytic activity">
    <reaction evidence="9">
        <text>(S)-2,3,4,5-tetrahydrodipicolinate + NADP(+) + H2O = (2S,4S)-4-hydroxy-2,3,4,5-tetrahydrodipicolinate + NADPH + H(+)</text>
        <dbReference type="Rhea" id="RHEA:35331"/>
        <dbReference type="ChEBI" id="CHEBI:15377"/>
        <dbReference type="ChEBI" id="CHEBI:15378"/>
        <dbReference type="ChEBI" id="CHEBI:16845"/>
        <dbReference type="ChEBI" id="CHEBI:57783"/>
        <dbReference type="ChEBI" id="CHEBI:58349"/>
        <dbReference type="ChEBI" id="CHEBI:67139"/>
        <dbReference type="EC" id="1.17.1.8"/>
    </reaction>
</comment>
<protein>
    <recommendedName>
        <fullName evidence="9 10">4-hydroxy-tetrahydrodipicolinate reductase</fullName>
        <shortName evidence="9">HTPA reductase</shortName>
        <ecNumber evidence="9 10">1.17.1.8</ecNumber>
    </recommendedName>
</protein>
<comment type="caution">
    <text evidence="9">Was originally thought to be a dihydrodipicolinate reductase (DHDPR), catalyzing the conversion of dihydrodipicolinate to tetrahydrodipicolinate. However, it was shown in E.coli that the substrate of the enzymatic reaction is not dihydrodipicolinate (DHDP) but in fact (2S,4S)-4-hydroxy-2,3,4,5-tetrahydrodipicolinic acid (HTPA), the product released by the DapA-catalyzed reaction.</text>
</comment>
<dbReference type="GO" id="GO:0005829">
    <property type="term" value="C:cytosol"/>
    <property type="evidence" value="ECO:0007669"/>
    <property type="project" value="TreeGrafter"/>
</dbReference>
<reference evidence="13" key="1">
    <citation type="submission" date="2015-09" db="EMBL/GenBank/DDBJ databases">
        <authorList>
            <consortium name="Pathogen Informatics"/>
        </authorList>
    </citation>
    <scope>NUCLEOTIDE SEQUENCE</scope>
    <source>
        <strain evidence="13">2789STDY5834896</strain>
    </source>
</reference>
<dbReference type="Pfam" id="PF05173">
    <property type="entry name" value="DapB_C"/>
    <property type="match status" value="1"/>
</dbReference>
<evidence type="ECO:0000256" key="3">
    <source>
        <dbReference type="ARBA" id="ARBA00022605"/>
    </source>
</evidence>
<dbReference type="CDD" id="cd02274">
    <property type="entry name" value="DHDPR_N"/>
    <property type="match status" value="1"/>
</dbReference>
<dbReference type="EMBL" id="FMHG01000001">
    <property type="protein sequence ID" value="SCJ47111.1"/>
    <property type="molecule type" value="Genomic_DNA"/>
</dbReference>
<dbReference type="GO" id="GO:0016726">
    <property type="term" value="F:oxidoreductase activity, acting on CH or CH2 groups, NAD or NADP as acceptor"/>
    <property type="evidence" value="ECO:0007669"/>
    <property type="project" value="UniProtKB-UniRule"/>
</dbReference>
<comment type="catalytic activity">
    <reaction evidence="9">
        <text>(S)-2,3,4,5-tetrahydrodipicolinate + NAD(+) + H2O = (2S,4S)-4-hydroxy-2,3,4,5-tetrahydrodipicolinate + NADH + H(+)</text>
        <dbReference type="Rhea" id="RHEA:35323"/>
        <dbReference type="ChEBI" id="CHEBI:15377"/>
        <dbReference type="ChEBI" id="CHEBI:15378"/>
        <dbReference type="ChEBI" id="CHEBI:16845"/>
        <dbReference type="ChEBI" id="CHEBI:57540"/>
        <dbReference type="ChEBI" id="CHEBI:57945"/>
        <dbReference type="ChEBI" id="CHEBI:67139"/>
        <dbReference type="EC" id="1.17.1.8"/>
    </reaction>
</comment>
<dbReference type="GO" id="GO:0009089">
    <property type="term" value="P:lysine biosynthetic process via diaminopimelate"/>
    <property type="evidence" value="ECO:0007669"/>
    <property type="project" value="UniProtKB-UniRule"/>
</dbReference>
<dbReference type="UniPathway" id="UPA00034">
    <property type="reaction ID" value="UER00018"/>
</dbReference>
<feature type="active site" description="Proton donor/acceptor" evidence="9">
    <location>
        <position position="142"/>
    </location>
</feature>
<feature type="binding site" evidence="9">
    <location>
        <position position="143"/>
    </location>
    <ligand>
        <name>(S)-2,3,4,5-tetrahydrodipicolinate</name>
        <dbReference type="ChEBI" id="CHEBI:16845"/>
    </ligand>
</feature>
<dbReference type="InterPro" id="IPR022664">
    <property type="entry name" value="DapB_N_CS"/>
</dbReference>
<evidence type="ECO:0000256" key="10">
    <source>
        <dbReference type="NCBIfam" id="TIGR00036"/>
    </source>
</evidence>
<comment type="pathway">
    <text evidence="9">Amino-acid biosynthesis; L-lysine biosynthesis via DAP pathway; (S)-tetrahydrodipicolinate from L-aspartate: step 4/4.</text>
</comment>
<dbReference type="NCBIfam" id="TIGR00036">
    <property type="entry name" value="dapB"/>
    <property type="match status" value="1"/>
</dbReference>
<feature type="binding site" evidence="9">
    <location>
        <position position="34"/>
    </location>
    <ligand>
        <name>NAD(+)</name>
        <dbReference type="ChEBI" id="CHEBI:57540"/>
    </ligand>
</feature>
<evidence type="ECO:0000256" key="5">
    <source>
        <dbReference type="ARBA" id="ARBA00022915"/>
    </source>
</evidence>
<feature type="domain" description="Dihydrodipicolinate reductase N-terminal" evidence="11">
    <location>
        <begin position="3"/>
        <end position="112"/>
    </location>
</feature>
<dbReference type="AlphaFoldDB" id="A0A1C6GP83"/>
<evidence type="ECO:0000256" key="1">
    <source>
        <dbReference type="ARBA" id="ARBA00006642"/>
    </source>
</evidence>
<dbReference type="Gene3D" id="3.30.360.10">
    <property type="entry name" value="Dihydrodipicolinate Reductase, domain 2"/>
    <property type="match status" value="1"/>
</dbReference>
<evidence type="ECO:0000259" key="11">
    <source>
        <dbReference type="Pfam" id="PF01113"/>
    </source>
</evidence>
<keyword evidence="4 9" id="KW-0521">NADP</keyword>